<protein>
    <submittedName>
        <fullName evidence="2">Nuclear transport factor 2 family protein</fullName>
    </submittedName>
</protein>
<dbReference type="Proteomes" id="UP000704176">
    <property type="component" value="Unassembled WGS sequence"/>
</dbReference>
<proteinExistence type="predicted"/>
<keyword evidence="3" id="KW-1185">Reference proteome</keyword>
<comment type="caution">
    <text evidence="2">The sequence shown here is derived from an EMBL/GenBank/DDBJ whole genome shotgun (WGS) entry which is preliminary data.</text>
</comment>
<dbReference type="PANTHER" id="PTHR41252:SF1">
    <property type="entry name" value="BLR2505 PROTEIN"/>
    <property type="match status" value="1"/>
</dbReference>
<sequence length="139" mass="15592">MPTQDQNVAQLRKAYAQWSEGKGADCACWMDVLADDASLGSLANGAPEMAFTAPRKSRDEIQGYLEGLTRDWEMLTYDMNDYIADDDRVVVIGRVKWRHRTTGKIADTPKVDVRRFRDGKAIDFVEFFDTAACFAAATT</sequence>
<dbReference type="SUPFAM" id="SSF54427">
    <property type="entry name" value="NTF2-like"/>
    <property type="match status" value="1"/>
</dbReference>
<dbReference type="EMBL" id="JAIRBM010000010">
    <property type="protein sequence ID" value="MBZ6077555.1"/>
    <property type="molecule type" value="Genomic_DNA"/>
</dbReference>
<evidence type="ECO:0000313" key="2">
    <source>
        <dbReference type="EMBL" id="MBZ6077555.1"/>
    </source>
</evidence>
<evidence type="ECO:0000313" key="3">
    <source>
        <dbReference type="Proteomes" id="UP000704176"/>
    </source>
</evidence>
<gene>
    <name evidence="2" type="ORF">K9B37_14845</name>
</gene>
<dbReference type="PANTHER" id="PTHR41252">
    <property type="entry name" value="BLR2505 PROTEIN"/>
    <property type="match status" value="1"/>
</dbReference>
<accession>A0ABS7VPV9</accession>
<reference evidence="2 3" key="1">
    <citation type="submission" date="2021-09" db="EMBL/GenBank/DDBJ databases">
        <title>The complete genome sequence of a new microorganism.</title>
        <authorList>
            <person name="Zi Z."/>
        </authorList>
    </citation>
    <scope>NUCLEOTIDE SEQUENCE [LARGE SCALE GENOMIC DNA]</scope>
    <source>
        <strain evidence="2 3">WGZ8</strain>
    </source>
</reference>
<dbReference type="Pfam" id="PF12680">
    <property type="entry name" value="SnoaL_2"/>
    <property type="match status" value="1"/>
</dbReference>
<dbReference type="RefSeq" id="WP_224314060.1">
    <property type="nucleotide sequence ID" value="NZ_JAIRBM010000010.1"/>
</dbReference>
<dbReference type="InterPro" id="IPR032710">
    <property type="entry name" value="NTF2-like_dom_sf"/>
</dbReference>
<dbReference type="InterPro" id="IPR037401">
    <property type="entry name" value="SnoaL-like"/>
</dbReference>
<name>A0ABS7VPV9_9HYPH</name>
<feature type="domain" description="SnoaL-like" evidence="1">
    <location>
        <begin position="14"/>
        <end position="121"/>
    </location>
</feature>
<organism evidence="2 3">
    <name type="scientific">Microvirga puerhi</name>
    <dbReference type="NCBI Taxonomy" id="2876078"/>
    <lineage>
        <taxon>Bacteria</taxon>
        <taxon>Pseudomonadati</taxon>
        <taxon>Pseudomonadota</taxon>
        <taxon>Alphaproteobacteria</taxon>
        <taxon>Hyphomicrobiales</taxon>
        <taxon>Methylobacteriaceae</taxon>
        <taxon>Microvirga</taxon>
    </lineage>
</organism>
<dbReference type="Gene3D" id="3.10.450.50">
    <property type="match status" value="1"/>
</dbReference>
<evidence type="ECO:0000259" key="1">
    <source>
        <dbReference type="Pfam" id="PF12680"/>
    </source>
</evidence>